<dbReference type="Proteomes" id="UP001138768">
    <property type="component" value="Unassembled WGS sequence"/>
</dbReference>
<dbReference type="SUPFAM" id="SSF53756">
    <property type="entry name" value="UDP-Glycosyltransferase/glycogen phosphorylase"/>
    <property type="match status" value="1"/>
</dbReference>
<dbReference type="PANTHER" id="PTHR46401:SF2">
    <property type="entry name" value="GLYCOSYLTRANSFERASE WBBK-RELATED"/>
    <property type="match status" value="1"/>
</dbReference>
<gene>
    <name evidence="4" type="ORF">CKO42_15770</name>
</gene>
<dbReference type="EMBL" id="NRRY01000027">
    <property type="protein sequence ID" value="MBK1619874.1"/>
    <property type="molecule type" value="Genomic_DNA"/>
</dbReference>
<dbReference type="PANTHER" id="PTHR46401">
    <property type="entry name" value="GLYCOSYLTRANSFERASE WBBK-RELATED"/>
    <property type="match status" value="1"/>
</dbReference>
<comment type="caution">
    <text evidence="4">The sequence shown here is derived from an EMBL/GenBank/DDBJ whole genome shotgun (WGS) entry which is preliminary data.</text>
</comment>
<name>A0A9X1B589_9GAMM</name>
<organism evidence="4 5">
    <name type="scientific">Lamprobacter modestohalophilus</name>
    <dbReference type="NCBI Taxonomy" id="1064514"/>
    <lineage>
        <taxon>Bacteria</taxon>
        <taxon>Pseudomonadati</taxon>
        <taxon>Pseudomonadota</taxon>
        <taxon>Gammaproteobacteria</taxon>
        <taxon>Chromatiales</taxon>
        <taxon>Chromatiaceae</taxon>
        <taxon>Lamprobacter</taxon>
    </lineage>
</organism>
<keyword evidence="5" id="KW-1185">Reference proteome</keyword>
<sequence length="394" mass="44319">MDMKSEIAPLQIAAIVSMKAGMEAFVHRELGIISDLGHQILLLPTKVRPGLYAPRPEWTLYRWHWPELIWAQLTGLASMPRHYLGLLREALATGSVADFLLAWQLRHAAEAADVLYATFGDHKFFVGWYLKRISGRPLVVTIHAYELYKNPNPELFLIALEDADQVITVTEHNRELLHDRFRVSENKLRVVRINVDTEEFRPSHPLRILTVGSFVERKGHETLFRAIKQLDRDDLQVWVVGDRAGEDRNTVDVPALAKEIGVERQVAFFGSQKDLALKALYQACEIFCLPSRIDSDGVCEGFPTVIAEAMAFGKPVISTHHVEIPRVLPNVIVPENDPQALAEAITHLAASHTLRIQLGQQNRIIAESLFSAQNAHCTAKVLTEAALRRCPAYS</sequence>
<dbReference type="GO" id="GO:0016757">
    <property type="term" value="F:glycosyltransferase activity"/>
    <property type="evidence" value="ECO:0007669"/>
    <property type="project" value="InterPro"/>
</dbReference>
<reference evidence="4 5" key="1">
    <citation type="journal article" date="2020" name="Microorganisms">
        <title>Osmotic Adaptation and Compatible Solute Biosynthesis of Phototrophic Bacteria as Revealed from Genome Analyses.</title>
        <authorList>
            <person name="Imhoff J.F."/>
            <person name="Rahn T."/>
            <person name="Kunzel S."/>
            <person name="Keller A."/>
            <person name="Neulinger S.C."/>
        </authorList>
    </citation>
    <scope>NUCLEOTIDE SEQUENCE [LARGE SCALE GENOMIC DNA]</scope>
    <source>
        <strain evidence="4 5">DSM 25653</strain>
    </source>
</reference>
<proteinExistence type="predicted"/>
<dbReference type="InterPro" id="IPR028098">
    <property type="entry name" value="Glyco_trans_4-like_N"/>
</dbReference>
<evidence type="ECO:0000259" key="2">
    <source>
        <dbReference type="Pfam" id="PF00534"/>
    </source>
</evidence>
<evidence type="ECO:0000313" key="4">
    <source>
        <dbReference type="EMBL" id="MBK1619874.1"/>
    </source>
</evidence>
<dbReference type="AlphaFoldDB" id="A0A9X1B589"/>
<feature type="domain" description="Glycosyltransferase subfamily 4-like N-terminal" evidence="3">
    <location>
        <begin position="99"/>
        <end position="198"/>
    </location>
</feature>
<dbReference type="Pfam" id="PF13439">
    <property type="entry name" value="Glyco_transf_4"/>
    <property type="match status" value="1"/>
</dbReference>
<dbReference type="Pfam" id="PF00534">
    <property type="entry name" value="Glycos_transf_1"/>
    <property type="match status" value="1"/>
</dbReference>
<dbReference type="GO" id="GO:0009103">
    <property type="term" value="P:lipopolysaccharide biosynthetic process"/>
    <property type="evidence" value="ECO:0007669"/>
    <property type="project" value="TreeGrafter"/>
</dbReference>
<dbReference type="RefSeq" id="WP_200246108.1">
    <property type="nucleotide sequence ID" value="NZ_NRRY01000027.1"/>
</dbReference>
<dbReference type="InterPro" id="IPR001296">
    <property type="entry name" value="Glyco_trans_1"/>
</dbReference>
<keyword evidence="1" id="KW-0808">Transferase</keyword>
<dbReference type="CDD" id="cd03801">
    <property type="entry name" value="GT4_PimA-like"/>
    <property type="match status" value="1"/>
</dbReference>
<evidence type="ECO:0000256" key="1">
    <source>
        <dbReference type="ARBA" id="ARBA00022679"/>
    </source>
</evidence>
<dbReference type="Gene3D" id="3.40.50.2000">
    <property type="entry name" value="Glycogen Phosphorylase B"/>
    <property type="match status" value="2"/>
</dbReference>
<accession>A0A9X1B589</accession>
<evidence type="ECO:0000259" key="3">
    <source>
        <dbReference type="Pfam" id="PF13439"/>
    </source>
</evidence>
<feature type="domain" description="Glycosyl transferase family 1" evidence="2">
    <location>
        <begin position="201"/>
        <end position="362"/>
    </location>
</feature>
<evidence type="ECO:0008006" key="6">
    <source>
        <dbReference type="Google" id="ProtNLM"/>
    </source>
</evidence>
<evidence type="ECO:0000313" key="5">
    <source>
        <dbReference type="Proteomes" id="UP001138768"/>
    </source>
</evidence>
<protein>
    <recommendedName>
        <fullName evidence="6">Glycosyltransferase</fullName>
    </recommendedName>
</protein>